<evidence type="ECO:0000313" key="7">
    <source>
        <dbReference type="Proteomes" id="UP000799118"/>
    </source>
</evidence>
<dbReference type="Proteomes" id="UP000799118">
    <property type="component" value="Unassembled WGS sequence"/>
</dbReference>
<sequence>MKIFGHLHLFTCYSLGSRSPRIECNPDLDHSNNASGVFQQQYQLQADFFKPGGPILLFQGEEATDMIRIETTILYSWAQELGGIAASLEHRYFGESLPFGNDSWTRDNIKYLTLDSVMDDAVEFVNSIKANVTGAENSPVIVSSGSYGGFLTAMFRLNRPEAFFGGVASAAPTVMISQNEENNTARFNWFNWVSNVYSDRSAEAAAKIQGGFQALESRFQSRLCTATTNNSAEFTALAQFLAVTFMFGAEFNYAESQPGRTLLAHSLDLIVNATLAQSDPIQVLNATQWLTYGPLGFTCLDYLNSTSKNGLNAAVPLIQNVPFSYITCTYAPIESSDISKDTIFLPFDSDKAGFYAFCNETWGVQPPTGEELMAEYHFTPEDINNSERIIFSVGQYDPVTGIAPVIPPSGNRNASKTLYVSNMAHREDLFAPSDGDSPTVVQARNIELETIKEWIGLY</sequence>
<keyword evidence="4" id="KW-0378">Hydrolase</keyword>
<reference evidence="6" key="1">
    <citation type="journal article" date="2019" name="Environ. Microbiol.">
        <title>Fungal ecological strategies reflected in gene transcription - a case study of two litter decomposers.</title>
        <authorList>
            <person name="Barbi F."/>
            <person name="Kohler A."/>
            <person name="Barry K."/>
            <person name="Baskaran P."/>
            <person name="Daum C."/>
            <person name="Fauchery L."/>
            <person name="Ihrmark K."/>
            <person name="Kuo A."/>
            <person name="LaButti K."/>
            <person name="Lipzen A."/>
            <person name="Morin E."/>
            <person name="Grigoriev I.V."/>
            <person name="Henrissat B."/>
            <person name="Lindahl B."/>
            <person name="Martin F."/>
        </authorList>
    </citation>
    <scope>NUCLEOTIDE SEQUENCE</scope>
    <source>
        <strain evidence="6">JB14</strain>
    </source>
</reference>
<evidence type="ECO:0008006" key="8">
    <source>
        <dbReference type="Google" id="ProtNLM"/>
    </source>
</evidence>
<dbReference type="GO" id="GO:0006508">
    <property type="term" value="P:proteolysis"/>
    <property type="evidence" value="ECO:0007669"/>
    <property type="project" value="UniProtKB-KW"/>
</dbReference>
<keyword evidence="3" id="KW-0732">Signal</keyword>
<dbReference type="SUPFAM" id="SSF53474">
    <property type="entry name" value="alpha/beta-Hydrolases"/>
    <property type="match status" value="1"/>
</dbReference>
<gene>
    <name evidence="6" type="ORF">BT96DRAFT_915947</name>
</gene>
<dbReference type="OrthoDB" id="1735038at2759"/>
<dbReference type="PANTHER" id="PTHR11010:SF38">
    <property type="entry name" value="LYSOSOMAL PRO-X CARBOXYPEPTIDASE"/>
    <property type="match status" value="1"/>
</dbReference>
<accession>A0A6A4I5E4</accession>
<dbReference type="GO" id="GO:0008239">
    <property type="term" value="F:dipeptidyl-peptidase activity"/>
    <property type="evidence" value="ECO:0007669"/>
    <property type="project" value="TreeGrafter"/>
</dbReference>
<dbReference type="Pfam" id="PF05577">
    <property type="entry name" value="Peptidase_S28"/>
    <property type="match status" value="1"/>
</dbReference>
<evidence type="ECO:0000313" key="6">
    <source>
        <dbReference type="EMBL" id="KAE9405741.1"/>
    </source>
</evidence>
<dbReference type="InterPro" id="IPR042269">
    <property type="entry name" value="Ser_carbopepase_S28_SKS"/>
</dbReference>
<dbReference type="GO" id="GO:0070008">
    <property type="term" value="F:serine-type exopeptidase activity"/>
    <property type="evidence" value="ECO:0007669"/>
    <property type="project" value="InterPro"/>
</dbReference>
<dbReference type="Gene3D" id="3.40.50.1820">
    <property type="entry name" value="alpha/beta hydrolase"/>
    <property type="match status" value="1"/>
</dbReference>
<dbReference type="AlphaFoldDB" id="A0A6A4I5E4"/>
<proteinExistence type="inferred from homology"/>
<comment type="similarity">
    <text evidence="1">Belongs to the peptidase S28 family.</text>
</comment>
<evidence type="ECO:0000256" key="1">
    <source>
        <dbReference type="ARBA" id="ARBA00011079"/>
    </source>
</evidence>
<evidence type="ECO:0000256" key="4">
    <source>
        <dbReference type="ARBA" id="ARBA00022801"/>
    </source>
</evidence>
<name>A0A6A4I5E4_9AGAR</name>
<dbReference type="PANTHER" id="PTHR11010">
    <property type="entry name" value="PROTEASE S28 PRO-X CARBOXYPEPTIDASE-RELATED"/>
    <property type="match status" value="1"/>
</dbReference>
<dbReference type="InterPro" id="IPR008758">
    <property type="entry name" value="Peptidase_S28"/>
</dbReference>
<organism evidence="6 7">
    <name type="scientific">Gymnopus androsaceus JB14</name>
    <dbReference type="NCBI Taxonomy" id="1447944"/>
    <lineage>
        <taxon>Eukaryota</taxon>
        <taxon>Fungi</taxon>
        <taxon>Dikarya</taxon>
        <taxon>Basidiomycota</taxon>
        <taxon>Agaricomycotina</taxon>
        <taxon>Agaricomycetes</taxon>
        <taxon>Agaricomycetidae</taxon>
        <taxon>Agaricales</taxon>
        <taxon>Marasmiineae</taxon>
        <taxon>Omphalotaceae</taxon>
        <taxon>Gymnopus</taxon>
    </lineage>
</organism>
<dbReference type="InterPro" id="IPR029058">
    <property type="entry name" value="AB_hydrolase_fold"/>
</dbReference>
<keyword evidence="5" id="KW-0325">Glycoprotein</keyword>
<dbReference type="Gene3D" id="1.20.120.980">
    <property type="entry name" value="Serine carboxypeptidase S28, SKS domain"/>
    <property type="match status" value="1"/>
</dbReference>
<keyword evidence="7" id="KW-1185">Reference proteome</keyword>
<keyword evidence="2" id="KW-0645">Protease</keyword>
<protein>
    <recommendedName>
        <fullName evidence="8">Peptidase S28</fullName>
    </recommendedName>
</protein>
<evidence type="ECO:0000256" key="3">
    <source>
        <dbReference type="ARBA" id="ARBA00022729"/>
    </source>
</evidence>
<evidence type="ECO:0000256" key="5">
    <source>
        <dbReference type="ARBA" id="ARBA00023180"/>
    </source>
</evidence>
<dbReference type="EMBL" id="ML769407">
    <property type="protein sequence ID" value="KAE9405741.1"/>
    <property type="molecule type" value="Genomic_DNA"/>
</dbReference>
<evidence type="ECO:0000256" key="2">
    <source>
        <dbReference type="ARBA" id="ARBA00022670"/>
    </source>
</evidence>